<dbReference type="AlphaFoldDB" id="A0A1V8SE20"/>
<feature type="coiled-coil region" evidence="1">
    <location>
        <begin position="75"/>
        <end position="144"/>
    </location>
</feature>
<feature type="non-terminal residue" evidence="2">
    <location>
        <position position="1"/>
    </location>
</feature>
<evidence type="ECO:0000256" key="1">
    <source>
        <dbReference type="SAM" id="Coils"/>
    </source>
</evidence>
<comment type="caution">
    <text evidence="2">The sequence shown here is derived from an EMBL/GenBank/DDBJ whole genome shotgun (WGS) entry which is preliminary data.</text>
</comment>
<protein>
    <submittedName>
        <fullName evidence="2">Uncharacterized protein</fullName>
    </submittedName>
</protein>
<keyword evidence="3" id="KW-1185">Reference proteome</keyword>
<dbReference type="InParanoid" id="A0A1V8SE20"/>
<evidence type="ECO:0000313" key="3">
    <source>
        <dbReference type="Proteomes" id="UP000192596"/>
    </source>
</evidence>
<gene>
    <name evidence="2" type="ORF">B0A48_16819</name>
</gene>
<accession>A0A1V8SE20</accession>
<keyword evidence="1" id="KW-0175">Coiled coil</keyword>
<name>A0A1V8SE20_9PEZI</name>
<organism evidence="2 3">
    <name type="scientific">Cryoendolithus antarcticus</name>
    <dbReference type="NCBI Taxonomy" id="1507870"/>
    <lineage>
        <taxon>Eukaryota</taxon>
        <taxon>Fungi</taxon>
        <taxon>Dikarya</taxon>
        <taxon>Ascomycota</taxon>
        <taxon>Pezizomycotina</taxon>
        <taxon>Dothideomycetes</taxon>
        <taxon>Dothideomycetidae</taxon>
        <taxon>Cladosporiales</taxon>
        <taxon>Cladosporiaceae</taxon>
        <taxon>Cryoendolithus</taxon>
    </lineage>
</organism>
<sequence>KQLAVNAAKLTAVSEYMPTFDNDKAQAVRKAKSDGIAEYMATFDQGKEQFVRQAKLDGANEQKQALANEKDAIVKHVKEETIREQQQTLANAKDEIVRNAKASERLNIAAELEEATRNGKTAGLREANEAHQKAIDDAADAATEQESDHELDAANELLETRSQTMNGFIDVSENLHDHMSMTIAALHDRYYDIMAKPELARRLSAAEALQKAGTNNAA</sequence>
<evidence type="ECO:0000313" key="2">
    <source>
        <dbReference type="EMBL" id="OQN97277.1"/>
    </source>
</evidence>
<proteinExistence type="predicted"/>
<dbReference type="Proteomes" id="UP000192596">
    <property type="component" value="Unassembled WGS sequence"/>
</dbReference>
<reference evidence="3" key="1">
    <citation type="submission" date="2017-03" db="EMBL/GenBank/DDBJ databases">
        <title>Genomes of endolithic fungi from Antarctica.</title>
        <authorList>
            <person name="Coleine C."/>
            <person name="Masonjones S."/>
            <person name="Stajich J.E."/>
        </authorList>
    </citation>
    <scope>NUCLEOTIDE SEQUENCE [LARGE SCALE GENOMIC DNA]</scope>
    <source>
        <strain evidence="3">CCFEE 5527</strain>
    </source>
</reference>
<dbReference type="EMBL" id="NAJO01000056">
    <property type="protein sequence ID" value="OQN97277.1"/>
    <property type="molecule type" value="Genomic_DNA"/>
</dbReference>